<evidence type="ECO:0000313" key="3">
    <source>
        <dbReference type="EMBL" id="NEM06570.1"/>
    </source>
</evidence>
<gene>
    <name evidence="3" type="ORF">GCU54_11160</name>
</gene>
<sequence>MPGSRTRRTTAGRLARGTVRIARPALLAVAVPVAALGAVALPLGRAVVLVPLMAAVAAALVAAGHDGFPGRPGARRTVALAAAWGALAVPFASGVHLTGPVGAAAVAIVLVLGLVVAADATSRALTRSARDVAAQLAVESSLRELWEQWQWTGEALRPGADPAGRATALVLRDVLLDELARRDPAGFDRWMREGAGDPPDHWYEQDAPR</sequence>
<organism evidence="3 4">
    <name type="scientific">Geodermatophilus normandii</name>
    <dbReference type="NCBI Taxonomy" id="1137989"/>
    <lineage>
        <taxon>Bacteria</taxon>
        <taxon>Bacillati</taxon>
        <taxon>Actinomycetota</taxon>
        <taxon>Actinomycetes</taxon>
        <taxon>Geodermatophilales</taxon>
        <taxon>Geodermatophilaceae</taxon>
        <taxon>Geodermatophilus</taxon>
    </lineage>
</organism>
<comment type="caution">
    <text evidence="3">The sequence shown here is derived from an EMBL/GenBank/DDBJ whole genome shotgun (WGS) entry which is preliminary data.</text>
</comment>
<feature type="transmembrane region" description="Helical" evidence="2">
    <location>
        <begin position="101"/>
        <end position="120"/>
    </location>
</feature>
<evidence type="ECO:0000256" key="1">
    <source>
        <dbReference type="SAM" id="MobiDB-lite"/>
    </source>
</evidence>
<proteinExistence type="predicted"/>
<feature type="transmembrane region" description="Helical" evidence="2">
    <location>
        <begin position="21"/>
        <end position="40"/>
    </location>
</feature>
<keyword evidence="2" id="KW-0472">Membrane</keyword>
<keyword evidence="2" id="KW-1133">Transmembrane helix</keyword>
<feature type="transmembrane region" description="Helical" evidence="2">
    <location>
        <begin position="77"/>
        <end position="95"/>
    </location>
</feature>
<protein>
    <submittedName>
        <fullName evidence="3">Uncharacterized protein</fullName>
    </submittedName>
</protein>
<feature type="region of interest" description="Disordered" evidence="1">
    <location>
        <begin position="188"/>
        <end position="209"/>
    </location>
</feature>
<dbReference type="EMBL" id="JAAGWE010000017">
    <property type="protein sequence ID" value="NEM06570.1"/>
    <property type="molecule type" value="Genomic_DNA"/>
</dbReference>
<keyword evidence="2" id="KW-0812">Transmembrane</keyword>
<reference evidence="3 4" key="1">
    <citation type="submission" date="2019-12" db="EMBL/GenBank/DDBJ databases">
        <title>WGS of CPCC 203550 I12A-02606.</title>
        <authorList>
            <person name="Jiang Z."/>
        </authorList>
    </citation>
    <scope>NUCLEOTIDE SEQUENCE [LARGE SCALE GENOMIC DNA]</scope>
    <source>
        <strain evidence="3 4">I12A-02606</strain>
    </source>
</reference>
<name>A0A6P0GH47_9ACTN</name>
<evidence type="ECO:0000256" key="2">
    <source>
        <dbReference type="SAM" id="Phobius"/>
    </source>
</evidence>
<feature type="transmembrane region" description="Helical" evidence="2">
    <location>
        <begin position="46"/>
        <end position="65"/>
    </location>
</feature>
<accession>A0A6P0GH47</accession>
<dbReference type="RefSeq" id="WP_163476709.1">
    <property type="nucleotide sequence ID" value="NZ_JAAGWE010000017.1"/>
</dbReference>
<evidence type="ECO:0000313" key="4">
    <source>
        <dbReference type="Proteomes" id="UP000471126"/>
    </source>
</evidence>
<dbReference type="AlphaFoldDB" id="A0A6P0GH47"/>
<dbReference type="Proteomes" id="UP000471126">
    <property type="component" value="Unassembled WGS sequence"/>
</dbReference>